<dbReference type="EMBL" id="MELK01000017">
    <property type="protein sequence ID" value="OFW59230.1"/>
    <property type="molecule type" value="Genomic_DNA"/>
</dbReference>
<dbReference type="AlphaFoldDB" id="A0A1F2WR01"/>
<dbReference type="PROSITE" id="PS01148">
    <property type="entry name" value="UPF0033"/>
    <property type="match status" value="1"/>
</dbReference>
<dbReference type="Gene3D" id="3.30.110.40">
    <property type="entry name" value="TusA-like domain"/>
    <property type="match status" value="1"/>
</dbReference>
<dbReference type="SUPFAM" id="SSF64307">
    <property type="entry name" value="SirA-like"/>
    <property type="match status" value="1"/>
</dbReference>
<proteinExistence type="inferred from homology"/>
<dbReference type="CDD" id="cd00291">
    <property type="entry name" value="SirA_YedF_YeeD"/>
    <property type="match status" value="1"/>
</dbReference>
<comment type="similarity">
    <text evidence="1">Belongs to the sulfur carrier protein TusA family.</text>
</comment>
<feature type="domain" description="UPF0033" evidence="2">
    <location>
        <begin position="7"/>
        <end position="31"/>
    </location>
</feature>
<dbReference type="PANTHER" id="PTHR33279">
    <property type="entry name" value="SULFUR CARRIER PROTEIN YEDF-RELATED"/>
    <property type="match status" value="1"/>
</dbReference>
<sequence length="76" mass="8549">MEADKVLDCIGLYCPMPIVKTAQQLNEMKDGEVLEVIADDKGIKSDMPAWTGKTGHKLLEIEEKDGEFHVFVQKRS</sequence>
<evidence type="ECO:0000256" key="1">
    <source>
        <dbReference type="ARBA" id="ARBA00008984"/>
    </source>
</evidence>
<dbReference type="Proteomes" id="UP000177876">
    <property type="component" value="Unassembled WGS sequence"/>
</dbReference>
<comment type="caution">
    <text evidence="3">The sequence shown here is derived from an EMBL/GenBank/DDBJ whole genome shotgun (WGS) entry which is preliminary data.</text>
</comment>
<dbReference type="Pfam" id="PF01206">
    <property type="entry name" value="TusA"/>
    <property type="match status" value="1"/>
</dbReference>
<protein>
    <submittedName>
        <fullName evidence="3">SirA family protein</fullName>
    </submittedName>
</protein>
<dbReference type="PANTHER" id="PTHR33279:SF6">
    <property type="entry name" value="SULFUR CARRIER PROTEIN YEDF-RELATED"/>
    <property type="match status" value="1"/>
</dbReference>
<dbReference type="InterPro" id="IPR036868">
    <property type="entry name" value="TusA-like_sf"/>
</dbReference>
<evidence type="ECO:0000313" key="4">
    <source>
        <dbReference type="Proteomes" id="UP000177876"/>
    </source>
</evidence>
<gene>
    <name evidence="3" type="ORF">A2Y75_01775</name>
</gene>
<dbReference type="InterPro" id="IPR001455">
    <property type="entry name" value="TusA-like"/>
</dbReference>
<evidence type="ECO:0000313" key="3">
    <source>
        <dbReference type="EMBL" id="OFW59230.1"/>
    </source>
</evidence>
<evidence type="ECO:0000259" key="2">
    <source>
        <dbReference type="PROSITE" id="PS01148"/>
    </source>
</evidence>
<organism evidence="3 4">
    <name type="scientific">Candidatus Solincola sediminis</name>
    <dbReference type="NCBI Taxonomy" id="1797199"/>
    <lineage>
        <taxon>Bacteria</taxon>
        <taxon>Bacillati</taxon>
        <taxon>Actinomycetota</taxon>
        <taxon>Candidatus Geothermincolia</taxon>
        <taxon>Candidatus Geothermincolales</taxon>
        <taxon>Candidatus Geothermincolaceae</taxon>
        <taxon>Candidatus Solincola</taxon>
    </lineage>
</organism>
<accession>A0A1F2WR01</accession>
<reference evidence="3 4" key="1">
    <citation type="journal article" date="2016" name="Nat. Commun.">
        <title>Thousands of microbial genomes shed light on interconnected biogeochemical processes in an aquifer system.</title>
        <authorList>
            <person name="Anantharaman K."/>
            <person name="Brown C.T."/>
            <person name="Hug L.A."/>
            <person name="Sharon I."/>
            <person name="Castelle C.J."/>
            <person name="Probst A.J."/>
            <person name="Thomas B.C."/>
            <person name="Singh A."/>
            <person name="Wilkins M.J."/>
            <person name="Karaoz U."/>
            <person name="Brodie E.L."/>
            <person name="Williams K.H."/>
            <person name="Hubbard S.S."/>
            <person name="Banfield J.F."/>
        </authorList>
    </citation>
    <scope>NUCLEOTIDE SEQUENCE [LARGE SCALE GENOMIC DNA]</scope>
</reference>
<name>A0A1F2WR01_9ACTN</name>
<dbReference type="STRING" id="1797197.A2Y75_01775"/>